<sequence>MMSKMKYSAIQMSTANLSKVGKLPAKPRKQRICQQNTSIVRHMYTMTLRSGLTLKNDYYFRNETIKRKSSERGDKHKKQLLGVSGYHQLSMRSLDIPYHQPILPRASFTRSSMVQACQNTSVAGPRTQRDAFVSKKNAYLMTFNNQFVTFAEEGGAFGIYVEEKGKNEEHEMEDKVVICYYKSDISAGAPGSKKFLVSLHLLRDDNCILHADCREFSVNVRKFQKTTQLLPEQTLFVLDQKSSEYCSFECKSNPGTYIGAINNRLQLMSAKDPSSCSNIMFKLS</sequence>
<evidence type="ECO:0000313" key="2">
    <source>
        <dbReference type="RefSeq" id="XP_045145134.1"/>
    </source>
</evidence>
<evidence type="ECO:0000313" key="1">
    <source>
        <dbReference type="Proteomes" id="UP000694863"/>
    </source>
</evidence>
<reference evidence="2" key="1">
    <citation type="submission" date="2025-08" db="UniProtKB">
        <authorList>
            <consortium name="RefSeq"/>
        </authorList>
    </citation>
    <scope>IDENTIFICATION</scope>
</reference>
<organism evidence="1 2">
    <name type="scientific">Echinops telfairi</name>
    <name type="common">Lesser hedgehog tenrec</name>
    <dbReference type="NCBI Taxonomy" id="9371"/>
    <lineage>
        <taxon>Eukaryota</taxon>
        <taxon>Metazoa</taxon>
        <taxon>Chordata</taxon>
        <taxon>Craniata</taxon>
        <taxon>Vertebrata</taxon>
        <taxon>Euteleostomi</taxon>
        <taxon>Mammalia</taxon>
        <taxon>Eutheria</taxon>
        <taxon>Afrotheria</taxon>
        <taxon>Tenrecidae</taxon>
        <taxon>Tenrecinae</taxon>
        <taxon>Echinops</taxon>
    </lineage>
</organism>
<protein>
    <submittedName>
        <fullName evidence="2">Interleukin-33 isoform X1</fullName>
    </submittedName>
</protein>
<dbReference type="RefSeq" id="XP_045145134.1">
    <property type="nucleotide sequence ID" value="XM_045289199.1"/>
</dbReference>
<proteinExistence type="predicted"/>
<accession>A0AC55D063</accession>
<keyword evidence="1" id="KW-1185">Reference proteome</keyword>
<name>A0AC55D063_ECHTE</name>
<dbReference type="Proteomes" id="UP000694863">
    <property type="component" value="Unplaced"/>
</dbReference>
<gene>
    <name evidence="2" type="primary">IL33</name>
</gene>